<reference evidence="1 2" key="1">
    <citation type="submission" date="2013-02" db="EMBL/GenBank/DDBJ databases">
        <title>Genome sequence of Candida maltosa Xu316, a potential industrial strain for xylitol and ethanol production.</title>
        <authorList>
            <person name="Yu J."/>
            <person name="Wang Q."/>
            <person name="Geng X."/>
            <person name="Bao W."/>
            <person name="He P."/>
            <person name="Cai J."/>
        </authorList>
    </citation>
    <scope>NUCLEOTIDE SEQUENCE [LARGE SCALE GENOMIC DNA]</scope>
    <source>
        <strain evidence="2">Xu316</strain>
    </source>
</reference>
<name>M3JRC5_CANMX</name>
<accession>M3JRC5</accession>
<keyword evidence="2" id="KW-1185">Reference proteome</keyword>
<proteinExistence type="predicted"/>
<dbReference type="Proteomes" id="UP000011777">
    <property type="component" value="Unassembled WGS sequence"/>
</dbReference>
<dbReference type="STRING" id="1245528.M3JRC5"/>
<sequence>MNINVLGLSDDDFLFHILQKSCHENLSDSSLWFNLRNYIVCTNQIVDVSYVVDEYNRINAQYGITKLISSSRSNQVVSNADKLLVDEFKWLIQVQCKHKTPFFALISSIQTPDTLNTLINLLEGSNLEIKSDIQNYIQSESL</sequence>
<dbReference type="HOGENOM" id="CLU_1815543_0_0_1"/>
<organism evidence="1 2">
    <name type="scientific">Candida maltosa (strain Xu316)</name>
    <name type="common">Yeast</name>
    <dbReference type="NCBI Taxonomy" id="1245528"/>
    <lineage>
        <taxon>Eukaryota</taxon>
        <taxon>Fungi</taxon>
        <taxon>Dikarya</taxon>
        <taxon>Ascomycota</taxon>
        <taxon>Saccharomycotina</taxon>
        <taxon>Pichiomycetes</taxon>
        <taxon>Debaryomycetaceae</taxon>
        <taxon>Candida/Lodderomyces clade</taxon>
        <taxon>Candida</taxon>
    </lineage>
</organism>
<evidence type="ECO:0000313" key="2">
    <source>
        <dbReference type="Proteomes" id="UP000011777"/>
    </source>
</evidence>
<evidence type="ECO:0000313" key="1">
    <source>
        <dbReference type="EMBL" id="EMG45330.1"/>
    </source>
</evidence>
<dbReference type="OrthoDB" id="5358702at2759"/>
<dbReference type="EMBL" id="AOGT01002521">
    <property type="protein sequence ID" value="EMG45330.1"/>
    <property type="molecule type" value="Genomic_DNA"/>
</dbReference>
<dbReference type="AlphaFoldDB" id="M3JRC5"/>
<protein>
    <submittedName>
        <fullName evidence="1">Uncharacterized protein</fullName>
    </submittedName>
</protein>
<gene>
    <name evidence="1" type="ORF">G210_4490</name>
</gene>
<comment type="caution">
    <text evidence="1">The sequence shown here is derived from an EMBL/GenBank/DDBJ whole genome shotgun (WGS) entry which is preliminary data.</text>
</comment>